<comment type="similarity">
    <text evidence="2">Belongs to the major facilitator superfamily. Sugar transporter (TC 2.A.1.1) family.</text>
</comment>
<evidence type="ECO:0000256" key="2">
    <source>
        <dbReference type="ARBA" id="ARBA00010992"/>
    </source>
</evidence>
<organism evidence="10 11">
    <name type="scientific">Apiospora phragmitis</name>
    <dbReference type="NCBI Taxonomy" id="2905665"/>
    <lineage>
        <taxon>Eukaryota</taxon>
        <taxon>Fungi</taxon>
        <taxon>Dikarya</taxon>
        <taxon>Ascomycota</taxon>
        <taxon>Pezizomycotina</taxon>
        <taxon>Sordariomycetes</taxon>
        <taxon>Xylariomycetidae</taxon>
        <taxon>Amphisphaeriales</taxon>
        <taxon>Apiosporaceae</taxon>
        <taxon>Apiospora</taxon>
    </lineage>
</organism>
<evidence type="ECO:0000313" key="10">
    <source>
        <dbReference type="EMBL" id="KAK8040826.1"/>
    </source>
</evidence>
<dbReference type="PANTHER" id="PTHR48022:SF68">
    <property type="entry name" value="MAJOR FACILITATOR SUPERFAMILY (MFS) PROFILE DOMAIN-CONTAINING PROTEIN-RELATED"/>
    <property type="match status" value="1"/>
</dbReference>
<dbReference type="PROSITE" id="PS50850">
    <property type="entry name" value="MFS"/>
    <property type="match status" value="1"/>
</dbReference>
<comment type="caution">
    <text evidence="10">The sequence shown here is derived from an EMBL/GenBank/DDBJ whole genome shotgun (WGS) entry which is preliminary data.</text>
</comment>
<feature type="transmembrane region" description="Helical" evidence="8">
    <location>
        <begin position="122"/>
        <end position="144"/>
    </location>
</feature>
<accession>A0ABR1T2L4</accession>
<dbReference type="EMBL" id="JAQQWL010000015">
    <property type="protein sequence ID" value="KAK8040826.1"/>
    <property type="molecule type" value="Genomic_DNA"/>
</dbReference>
<keyword evidence="5 8" id="KW-1133">Transmembrane helix</keyword>
<evidence type="ECO:0000256" key="3">
    <source>
        <dbReference type="ARBA" id="ARBA00022448"/>
    </source>
</evidence>
<feature type="transmembrane region" description="Helical" evidence="8">
    <location>
        <begin position="12"/>
        <end position="29"/>
    </location>
</feature>
<evidence type="ECO:0000256" key="1">
    <source>
        <dbReference type="ARBA" id="ARBA00004141"/>
    </source>
</evidence>
<dbReference type="RefSeq" id="XP_066708371.1">
    <property type="nucleotide sequence ID" value="XM_066865242.1"/>
</dbReference>
<feature type="transmembrane region" description="Helical" evidence="8">
    <location>
        <begin position="156"/>
        <end position="174"/>
    </location>
</feature>
<gene>
    <name evidence="10" type="ORF">PG994_013833</name>
</gene>
<dbReference type="InterPro" id="IPR005828">
    <property type="entry name" value="MFS_sugar_transport-like"/>
</dbReference>
<feature type="transmembrane region" description="Helical" evidence="8">
    <location>
        <begin position="472"/>
        <end position="493"/>
    </location>
</feature>
<reference evidence="10 11" key="1">
    <citation type="submission" date="2023-01" db="EMBL/GenBank/DDBJ databases">
        <title>Analysis of 21 Apiospora genomes using comparative genomics revels a genus with tremendous synthesis potential of carbohydrate active enzymes and secondary metabolites.</title>
        <authorList>
            <person name="Sorensen T."/>
        </authorList>
    </citation>
    <scope>NUCLEOTIDE SEQUENCE [LARGE SCALE GENOMIC DNA]</scope>
    <source>
        <strain evidence="10 11">CBS 135458</strain>
    </source>
</reference>
<feature type="domain" description="Major facilitator superfamily (MFS) profile" evidence="9">
    <location>
        <begin position="16"/>
        <end position="497"/>
    </location>
</feature>
<evidence type="ECO:0000259" key="9">
    <source>
        <dbReference type="PROSITE" id="PS50850"/>
    </source>
</evidence>
<dbReference type="InterPro" id="IPR003663">
    <property type="entry name" value="Sugar/inositol_transpt"/>
</dbReference>
<evidence type="ECO:0000256" key="5">
    <source>
        <dbReference type="ARBA" id="ARBA00022989"/>
    </source>
</evidence>
<dbReference type="InterPro" id="IPR036259">
    <property type="entry name" value="MFS_trans_sf"/>
</dbReference>
<evidence type="ECO:0000256" key="4">
    <source>
        <dbReference type="ARBA" id="ARBA00022692"/>
    </source>
</evidence>
<comment type="subcellular location">
    <subcellularLocation>
        <location evidence="1">Membrane</location>
        <topology evidence="1">Multi-pass membrane protein</topology>
    </subcellularLocation>
</comment>
<dbReference type="PROSITE" id="PS00216">
    <property type="entry name" value="SUGAR_TRANSPORT_1"/>
    <property type="match status" value="1"/>
</dbReference>
<dbReference type="GeneID" id="92098305"/>
<dbReference type="SUPFAM" id="SSF103473">
    <property type="entry name" value="MFS general substrate transporter"/>
    <property type="match status" value="1"/>
</dbReference>
<keyword evidence="6 8" id="KW-0472">Membrane</keyword>
<evidence type="ECO:0000313" key="11">
    <source>
        <dbReference type="Proteomes" id="UP001480595"/>
    </source>
</evidence>
<evidence type="ECO:0000256" key="8">
    <source>
        <dbReference type="SAM" id="Phobius"/>
    </source>
</evidence>
<dbReference type="InterPro" id="IPR020846">
    <property type="entry name" value="MFS_dom"/>
</dbReference>
<feature type="region of interest" description="Disordered" evidence="7">
    <location>
        <begin position="555"/>
        <end position="576"/>
    </location>
</feature>
<proteinExistence type="inferred from homology"/>
<sequence length="576" mass="63605">MKPYFGLRGKQLNYAIGIIAGCDFLLFGYDQGVMGGILTMRNFLDDFPDIDPDGATTRALKKTRSETQGISVAAYNLGCFLGAVITIWIGNPLGRRRMILLGTAIMVIGAILQASATTLPHFIIGRIITGIGNGGNTSTVPTWQSETSRSHKRGKLVMIEGALITCGIMISYWIDLGFSFVPGSVAWRFPLAFQIVFCLFILSTIWNLPESPRWLVLKDREDEALDVLAALADTTIDDKDVRNEFIAIKDTVLEMKKGRFRDLFTQGKDRNFHRTLLGYTNQMFRESNTCAADALPMRCRCAADALPQSALALDHLLTRPTEQISGINLITYYAPVIYSGLGMSSFMARLLAAINGTEYFIASWPSVYLVERVGRRKLMLFGAAGQAASMAVLAGVNSRPDSAPCQIAAVVFLFVFNTFFAIGWLGMTWLYPAEIVPLRIRAPANALSTSANWIFNFMVVMITPVAFDSIGYQTYIIFAVINAFMVPSVYFFYPETAYRSLEEMDAIFHKVDGAAAYFQVVGVARNEPRRYGKNGELLIAYEETEEHKAHVHHGEFKGASASHSEGDAENGRGGVM</sequence>
<dbReference type="InterPro" id="IPR050360">
    <property type="entry name" value="MFS_Sugar_Transporters"/>
</dbReference>
<protein>
    <submittedName>
        <fullName evidence="10">Sugar transporter STL1</fullName>
    </submittedName>
</protein>
<evidence type="ECO:0000256" key="6">
    <source>
        <dbReference type="ARBA" id="ARBA00023136"/>
    </source>
</evidence>
<dbReference type="PROSITE" id="PS51257">
    <property type="entry name" value="PROKAR_LIPOPROTEIN"/>
    <property type="match status" value="1"/>
</dbReference>
<name>A0ABR1T2L4_9PEZI</name>
<feature type="transmembrane region" description="Helical" evidence="8">
    <location>
        <begin position="408"/>
        <end position="432"/>
    </location>
</feature>
<dbReference type="InterPro" id="IPR005829">
    <property type="entry name" value="Sugar_transporter_CS"/>
</dbReference>
<dbReference type="Gene3D" id="1.20.1250.20">
    <property type="entry name" value="MFS general substrate transporter like domains"/>
    <property type="match status" value="1"/>
</dbReference>
<dbReference type="PANTHER" id="PTHR48022">
    <property type="entry name" value="PLASTIDIC GLUCOSE TRANSPORTER 4"/>
    <property type="match status" value="1"/>
</dbReference>
<evidence type="ECO:0000256" key="7">
    <source>
        <dbReference type="SAM" id="MobiDB-lite"/>
    </source>
</evidence>
<dbReference type="Proteomes" id="UP001480595">
    <property type="component" value="Unassembled WGS sequence"/>
</dbReference>
<feature type="transmembrane region" description="Helical" evidence="8">
    <location>
        <begin position="378"/>
        <end position="396"/>
    </location>
</feature>
<keyword evidence="10" id="KW-0762">Sugar transport</keyword>
<feature type="transmembrane region" description="Helical" evidence="8">
    <location>
        <begin position="186"/>
        <end position="208"/>
    </location>
</feature>
<dbReference type="PRINTS" id="PR00171">
    <property type="entry name" value="SUGRTRNSPORT"/>
</dbReference>
<dbReference type="Pfam" id="PF00083">
    <property type="entry name" value="Sugar_tr"/>
    <property type="match status" value="2"/>
</dbReference>
<keyword evidence="11" id="KW-1185">Reference proteome</keyword>
<feature type="transmembrane region" description="Helical" evidence="8">
    <location>
        <begin position="444"/>
        <end position="466"/>
    </location>
</feature>
<keyword evidence="3" id="KW-0813">Transport</keyword>
<feature type="transmembrane region" description="Helical" evidence="8">
    <location>
        <begin position="72"/>
        <end position="91"/>
    </location>
</feature>
<feature type="transmembrane region" description="Helical" evidence="8">
    <location>
        <begin position="98"/>
        <end position="116"/>
    </location>
</feature>
<keyword evidence="4 8" id="KW-0812">Transmembrane</keyword>